<sequence>MCSAATMIFAYTIVFGPSTKAPFEPSYKSQPGLDQDERAETVILCGVPNMGVLILIKHQYSPWMMELPAPYELYPLLWLILVKEPGFSVPQYIHVEMLFA</sequence>
<gene>
    <name evidence="1" type="ORF">OIU84_015663</name>
</gene>
<keyword evidence="2" id="KW-1185">Reference proteome</keyword>
<accession>A0AAD6J8G3</accession>
<protein>
    <submittedName>
        <fullName evidence="1">Uncharacterized protein</fullName>
    </submittedName>
</protein>
<proteinExistence type="predicted"/>
<dbReference type="AlphaFoldDB" id="A0AAD6J8G3"/>
<evidence type="ECO:0000313" key="2">
    <source>
        <dbReference type="Proteomes" id="UP001162972"/>
    </source>
</evidence>
<reference evidence="1 2" key="1">
    <citation type="journal article" date="2023" name="Int. J. Mol. Sci.">
        <title>De Novo Assembly and Annotation of 11 Diverse Shrub Willow (Salix) Genomes Reveals Novel Gene Organization in Sex-Linked Regions.</title>
        <authorList>
            <person name="Hyden B."/>
            <person name="Feng K."/>
            <person name="Yates T.B."/>
            <person name="Jawdy S."/>
            <person name="Cereghino C."/>
            <person name="Smart L.B."/>
            <person name="Muchero W."/>
        </authorList>
    </citation>
    <scope>NUCLEOTIDE SEQUENCE [LARGE SCALE GENOMIC DNA]</scope>
    <source>
        <tissue evidence="1">Shoot tip</tissue>
    </source>
</reference>
<evidence type="ECO:0000313" key="1">
    <source>
        <dbReference type="EMBL" id="KAJ6400052.1"/>
    </source>
</evidence>
<comment type="caution">
    <text evidence="1">The sequence shown here is derived from an EMBL/GenBank/DDBJ whole genome shotgun (WGS) entry which is preliminary data.</text>
</comment>
<name>A0AAD6J8G3_9ROSI</name>
<organism evidence="1 2">
    <name type="scientific">Salix udensis</name>
    <dbReference type="NCBI Taxonomy" id="889485"/>
    <lineage>
        <taxon>Eukaryota</taxon>
        <taxon>Viridiplantae</taxon>
        <taxon>Streptophyta</taxon>
        <taxon>Embryophyta</taxon>
        <taxon>Tracheophyta</taxon>
        <taxon>Spermatophyta</taxon>
        <taxon>Magnoliopsida</taxon>
        <taxon>eudicotyledons</taxon>
        <taxon>Gunneridae</taxon>
        <taxon>Pentapetalae</taxon>
        <taxon>rosids</taxon>
        <taxon>fabids</taxon>
        <taxon>Malpighiales</taxon>
        <taxon>Salicaceae</taxon>
        <taxon>Saliceae</taxon>
        <taxon>Salix</taxon>
    </lineage>
</organism>
<dbReference type="EMBL" id="JAPFFJ010000019">
    <property type="protein sequence ID" value="KAJ6400052.1"/>
    <property type="molecule type" value="Genomic_DNA"/>
</dbReference>
<dbReference type="Proteomes" id="UP001162972">
    <property type="component" value="Chromosome 14"/>
</dbReference>